<comment type="similarity">
    <text evidence="1">Belongs to the DsrF/TusC family.</text>
</comment>
<dbReference type="SUPFAM" id="SSF75169">
    <property type="entry name" value="DsrEFH-like"/>
    <property type="match status" value="1"/>
</dbReference>
<dbReference type="InterPro" id="IPR003787">
    <property type="entry name" value="Sulphur_relay_DsrE/F-like"/>
</dbReference>
<organism evidence="2 3">
    <name type="scientific">Nitrincola nitratireducens</name>
    <dbReference type="NCBI Taxonomy" id="1229521"/>
    <lineage>
        <taxon>Bacteria</taxon>
        <taxon>Pseudomonadati</taxon>
        <taxon>Pseudomonadota</taxon>
        <taxon>Gammaproteobacteria</taxon>
        <taxon>Oceanospirillales</taxon>
        <taxon>Oceanospirillaceae</taxon>
        <taxon>Nitrincola</taxon>
    </lineage>
</organism>
<sequence>MNAPKNILLMSRRAPYGSSAARDLLDIALTCSVFEQSVALLLLDDGVLQLLTNQDPQVIQQKNLNSLQSSLSLYDIEQIYVDADALAHHGIRHSELHLPVTLLNKVEISQLIANSDVVLTV</sequence>
<protein>
    <submittedName>
        <fullName evidence="2">Intracellular sulfur oxidation protein DsrF</fullName>
    </submittedName>
</protein>
<dbReference type="Pfam" id="PF02635">
    <property type="entry name" value="DsrE"/>
    <property type="match status" value="1"/>
</dbReference>
<evidence type="ECO:0000313" key="3">
    <source>
        <dbReference type="Proteomes" id="UP000019464"/>
    </source>
</evidence>
<evidence type="ECO:0000256" key="1">
    <source>
        <dbReference type="ARBA" id="ARBA00005996"/>
    </source>
</evidence>
<dbReference type="NCBIfam" id="NF001238">
    <property type="entry name" value="PRK00211.1"/>
    <property type="match status" value="1"/>
</dbReference>
<proteinExistence type="inferred from homology"/>
<dbReference type="PANTHER" id="PTHR38780">
    <property type="entry name" value="PROTEIN TUSC"/>
    <property type="match status" value="1"/>
</dbReference>
<dbReference type="Proteomes" id="UP000019464">
    <property type="component" value="Unassembled WGS sequence"/>
</dbReference>
<dbReference type="EMBL" id="AONB01000007">
    <property type="protein sequence ID" value="EXJ11374.1"/>
    <property type="molecule type" value="Genomic_DNA"/>
</dbReference>
<dbReference type="InterPro" id="IPR027396">
    <property type="entry name" value="DsrEFH-like"/>
</dbReference>
<dbReference type="STRING" id="1229521.D791_01829"/>
<name>W9UWE5_9GAMM</name>
<dbReference type="AlphaFoldDB" id="W9UWE5"/>
<comment type="caution">
    <text evidence="2">The sequence shown here is derived from an EMBL/GenBank/DDBJ whole genome shotgun (WGS) entry which is preliminary data.</text>
</comment>
<accession>W9UWE5</accession>
<dbReference type="OrthoDB" id="9789418at2"/>
<reference evidence="3" key="1">
    <citation type="submission" date="2012-11" db="EMBL/GenBank/DDBJ databases">
        <authorList>
            <person name="Singh A."/>
            <person name="Pinnaka A.K."/>
            <person name="Vaidya B."/>
        </authorList>
    </citation>
    <scope>NUCLEOTIDE SEQUENCE [LARGE SCALE GENOMIC DNA]</scope>
    <source>
        <strain evidence="3">AK23</strain>
    </source>
</reference>
<dbReference type="PANTHER" id="PTHR38780:SF1">
    <property type="entry name" value="PROTEIN TUSC"/>
    <property type="match status" value="1"/>
</dbReference>
<evidence type="ECO:0000313" key="2">
    <source>
        <dbReference type="EMBL" id="EXJ11374.1"/>
    </source>
</evidence>
<dbReference type="RefSeq" id="WP_036510206.1">
    <property type="nucleotide sequence ID" value="NZ_AONB01000007.1"/>
</dbReference>
<gene>
    <name evidence="2" type="primary">dsrF</name>
    <name evidence="2" type="ORF">D791_01829</name>
</gene>
<dbReference type="InterPro" id="IPR017462">
    <property type="entry name" value="Sulphur_relay_TusC/DsrF"/>
</dbReference>
<keyword evidence="3" id="KW-1185">Reference proteome</keyword>
<dbReference type="Gene3D" id="3.40.1260.10">
    <property type="entry name" value="DsrEFH-like"/>
    <property type="match status" value="1"/>
</dbReference>
<dbReference type="NCBIfam" id="TIGR03010">
    <property type="entry name" value="sulf_tusC_dsrF"/>
    <property type="match status" value="1"/>
</dbReference>
<reference evidence="2 3" key="2">
    <citation type="journal article" date="2015" name="Syst. Appl. Microbiol.">
        <title>Nitrincola nitratireducens sp. nov. isolated from a haloalkaline crater lake.</title>
        <authorList>
            <person name="Singh A."/>
            <person name="Vaidya B."/>
            <person name="Tanuku N.R."/>
            <person name="Pinnaka A.K."/>
        </authorList>
    </citation>
    <scope>NUCLEOTIDE SEQUENCE [LARGE SCALE GENOMIC DNA]</scope>
    <source>
        <strain evidence="2 3">AK23</strain>
    </source>
</reference>